<dbReference type="AlphaFoldDB" id="A0A8M8V3B5"/>
<name>A0A8M8V3B5_SESIN</name>
<dbReference type="GO" id="GO:0000124">
    <property type="term" value="C:SAGA complex"/>
    <property type="evidence" value="ECO:0007669"/>
    <property type="project" value="TreeGrafter"/>
</dbReference>
<dbReference type="GO" id="GO:0006357">
    <property type="term" value="P:regulation of transcription by RNA polymerase II"/>
    <property type="evidence" value="ECO:0007669"/>
    <property type="project" value="TreeGrafter"/>
</dbReference>
<dbReference type="PANTHER" id="PTHR21277">
    <property type="entry name" value="TRANSCRIPTIONAL ADAPTER 1"/>
    <property type="match status" value="1"/>
</dbReference>
<keyword evidence="3" id="KW-0804">Transcription</keyword>
<dbReference type="Proteomes" id="UP000504604">
    <property type="component" value="Linkage group LG1"/>
</dbReference>
<dbReference type="RefSeq" id="XP_020553057.1">
    <property type="nucleotide sequence ID" value="XM_020697398.1"/>
</dbReference>
<dbReference type="Gramene" id="SIN_1010812.t">
    <property type="protein sequence ID" value="SIN_1010812.t.cds1"/>
    <property type="gene ID" value="SIN_1010812"/>
</dbReference>
<keyword evidence="2" id="KW-0805">Transcription regulation</keyword>
<evidence type="ECO:0000256" key="1">
    <source>
        <dbReference type="ARBA" id="ARBA00004123"/>
    </source>
</evidence>
<gene>
    <name evidence="7" type="primary">LOC105165423</name>
</gene>
<dbReference type="GO" id="GO:0003713">
    <property type="term" value="F:transcription coactivator activity"/>
    <property type="evidence" value="ECO:0007669"/>
    <property type="project" value="TreeGrafter"/>
</dbReference>
<evidence type="ECO:0000256" key="3">
    <source>
        <dbReference type="ARBA" id="ARBA00023163"/>
    </source>
</evidence>
<dbReference type="Pfam" id="PF12767">
    <property type="entry name" value="SAGA-Tad1"/>
    <property type="match status" value="1"/>
</dbReference>
<evidence type="ECO:0000313" key="6">
    <source>
        <dbReference type="Proteomes" id="UP000504604"/>
    </source>
</evidence>
<evidence type="ECO:0000313" key="7">
    <source>
        <dbReference type="RefSeq" id="XP_020553057.1"/>
    </source>
</evidence>
<dbReference type="PANTHER" id="PTHR21277:SF5">
    <property type="entry name" value="TRANSCRIPTIONAL ADAPTER 1"/>
    <property type="match status" value="1"/>
</dbReference>
<dbReference type="CDD" id="cd22933">
    <property type="entry name" value="HFD_HFI1"/>
    <property type="match status" value="1"/>
</dbReference>
<feature type="compositionally biased region" description="Basic and acidic residues" evidence="5">
    <location>
        <begin position="197"/>
        <end position="206"/>
    </location>
</feature>
<keyword evidence="6" id="KW-1185">Reference proteome</keyword>
<dbReference type="GO" id="GO:0005634">
    <property type="term" value="C:nucleus"/>
    <property type="evidence" value="ECO:0007669"/>
    <property type="project" value="UniProtKB-SubCell"/>
</dbReference>
<evidence type="ECO:0000256" key="4">
    <source>
        <dbReference type="ARBA" id="ARBA00023242"/>
    </source>
</evidence>
<keyword evidence="4" id="KW-0539">Nucleus</keyword>
<reference evidence="6" key="1">
    <citation type="submission" date="2024-10" db="UniProtKB">
        <authorList>
            <consortium name="RefSeq"/>
        </authorList>
    </citation>
    <scope>NUCLEOTIDE SEQUENCE [LARGE SCALE GENOMIC DNA]</scope>
    <source>
        <strain evidence="6">cv. Zhongzhi No. 13</strain>
    </source>
</reference>
<dbReference type="GeneID" id="105165423"/>
<evidence type="ECO:0000256" key="2">
    <source>
        <dbReference type="ARBA" id="ARBA00023015"/>
    </source>
</evidence>
<dbReference type="OrthoDB" id="10264870at2759"/>
<evidence type="ECO:0000256" key="5">
    <source>
        <dbReference type="SAM" id="MobiDB-lite"/>
    </source>
</evidence>
<feature type="compositionally biased region" description="Basic and acidic residues" evidence="5">
    <location>
        <begin position="236"/>
        <end position="250"/>
    </location>
</feature>
<protein>
    <submittedName>
        <fullName evidence="7">Uncharacterized protein LOC105165423</fullName>
    </submittedName>
</protein>
<feature type="region of interest" description="Disordered" evidence="5">
    <location>
        <begin position="98"/>
        <end position="256"/>
    </location>
</feature>
<feature type="compositionally biased region" description="Polar residues" evidence="5">
    <location>
        <begin position="98"/>
        <end position="120"/>
    </location>
</feature>
<organism evidence="6 7">
    <name type="scientific">Sesamum indicum</name>
    <name type="common">Oriental sesame</name>
    <name type="synonym">Sesamum orientale</name>
    <dbReference type="NCBI Taxonomy" id="4182"/>
    <lineage>
        <taxon>Eukaryota</taxon>
        <taxon>Viridiplantae</taxon>
        <taxon>Streptophyta</taxon>
        <taxon>Embryophyta</taxon>
        <taxon>Tracheophyta</taxon>
        <taxon>Spermatophyta</taxon>
        <taxon>Magnoliopsida</taxon>
        <taxon>eudicotyledons</taxon>
        <taxon>Gunneridae</taxon>
        <taxon>Pentapetalae</taxon>
        <taxon>asterids</taxon>
        <taxon>lamiids</taxon>
        <taxon>Lamiales</taxon>
        <taxon>Pedaliaceae</taxon>
        <taxon>Sesamum</taxon>
    </lineage>
</organism>
<comment type="subcellular location">
    <subcellularLocation>
        <location evidence="1">Nucleus</location>
    </subcellularLocation>
</comment>
<feature type="compositionally biased region" description="Basic and acidic residues" evidence="5">
    <location>
        <begin position="143"/>
        <end position="154"/>
    </location>
</feature>
<feature type="compositionally biased region" description="Polar residues" evidence="5">
    <location>
        <begin position="222"/>
        <end position="235"/>
    </location>
</feature>
<dbReference type="InterPro" id="IPR024738">
    <property type="entry name" value="Hfi1/Tada1"/>
</dbReference>
<accession>A0A8M8V3B5</accession>
<dbReference type="KEGG" id="sind:105165423"/>
<feature type="compositionally biased region" description="Polar residues" evidence="5">
    <location>
        <begin position="160"/>
        <end position="177"/>
    </location>
</feature>
<sequence length="427" mass="46915">MQPPHHHTRINLAELKAQIVKKLGAEGSKQYFYYLNRFLSLKLTKVEFNKLCLRIFGRENIALHNQLIRAILRNACSAKTPPPASHKDDVLKNGTQVSSKDISADSYQQNGSHTSMTPQACVSPGLSNGGDMLPLSPRKARTGSRDRRTGDRRSALGPNGKTSVGPQLSASTQSSDFNVVLENGNLNPPDIGKPVQHHQELMHQSENESENLVRRSAKMSILRTSPDGSAPSCSKEQTELVVRDDGKEASPRSPLRAPLGVPLCPVSIGGARRALPPASSSRCIDALDDGVLLDSLTLRERMEQIALAQGLEGVSVDSANILNHGLDSYMKGLIRSCIELVGSRSGHESTKNNTNKHHSYMKLINGVRPGHQFQMQNSGKPPEVEEQRNPCEISLQDFRVAMELNPRKLGEDWPLLLEKICTHAFEE</sequence>
<reference evidence="7" key="2">
    <citation type="submission" date="2025-08" db="UniProtKB">
        <authorList>
            <consortium name="RefSeq"/>
        </authorList>
    </citation>
    <scope>IDENTIFICATION</scope>
</reference>
<proteinExistence type="predicted"/>